<protein>
    <recommendedName>
        <fullName evidence="4">Flagellar motility protein MotE, a chaperone for MotC folding</fullName>
    </recommendedName>
</protein>
<dbReference type="RefSeq" id="WP_079492464.1">
    <property type="nucleotide sequence ID" value="NZ_FUZT01000006.1"/>
</dbReference>
<dbReference type="AlphaFoldDB" id="A0A1T5LEI8"/>
<proteinExistence type="predicted"/>
<evidence type="ECO:0000313" key="3">
    <source>
        <dbReference type="Proteomes" id="UP000190285"/>
    </source>
</evidence>
<keyword evidence="1" id="KW-1133">Transmembrane helix</keyword>
<reference evidence="2 3" key="1">
    <citation type="submission" date="2017-02" db="EMBL/GenBank/DDBJ databases">
        <authorList>
            <person name="Peterson S.W."/>
        </authorList>
    </citation>
    <scope>NUCLEOTIDE SEQUENCE [LARGE SCALE GENOMIC DNA]</scope>
    <source>
        <strain evidence="2 3">M1</strain>
    </source>
</reference>
<keyword evidence="3" id="KW-1185">Reference proteome</keyword>
<keyword evidence="1" id="KW-0812">Transmembrane</keyword>
<evidence type="ECO:0000313" key="2">
    <source>
        <dbReference type="EMBL" id="SKC74422.1"/>
    </source>
</evidence>
<dbReference type="EMBL" id="FUZT01000006">
    <property type="protein sequence ID" value="SKC74422.1"/>
    <property type="molecule type" value="Genomic_DNA"/>
</dbReference>
<dbReference type="SUPFAM" id="SSF158791">
    <property type="entry name" value="MgtE N-terminal domain-like"/>
    <property type="match status" value="1"/>
</dbReference>
<dbReference type="Proteomes" id="UP000190285">
    <property type="component" value="Unassembled WGS sequence"/>
</dbReference>
<feature type="transmembrane region" description="Helical" evidence="1">
    <location>
        <begin position="20"/>
        <end position="41"/>
    </location>
</feature>
<sequence>MADKTKKTEKTEKGLGIGKILLVVFMVFIITPLLIFGIIYYTNDNVRMEANKVLITLPGPLGEHFRTYPTKGEIDKQKISIAQYLVEIDNSRAIDKLTLIKNEDEVLYNDIIKLMLRLKPDKAKTIIDEIRKNLIKKDILLRTVDQIEQEKEKETMDKAKYYESISPITVMDEVESAIENNEMTYSELADVFQNINDENAAYLLQYIDENKRDNIINNFAFDEKKNSIRVLLSTMKDKEANLKNTAEIYSTENPEELVGVIGNTETYSIDDLAVIYKNIGLKKAAQVLSKINDEELIHELVNVIKEREILSSGEDLLTNDLLKAYKVYRDFDKNVAELTSIYEKMSDGQIAELIKRMIRISSGRENYPLNNGETITISDEDIALSILSKFNERKLAAILTNLDSNLATEITKKLSMPNP</sequence>
<keyword evidence="1" id="KW-0472">Membrane</keyword>
<evidence type="ECO:0000256" key="1">
    <source>
        <dbReference type="SAM" id="Phobius"/>
    </source>
</evidence>
<organism evidence="2 3">
    <name type="scientific">Maledivibacter halophilus</name>
    <dbReference type="NCBI Taxonomy" id="36842"/>
    <lineage>
        <taxon>Bacteria</taxon>
        <taxon>Bacillati</taxon>
        <taxon>Bacillota</taxon>
        <taxon>Clostridia</taxon>
        <taxon>Peptostreptococcales</taxon>
        <taxon>Caminicellaceae</taxon>
        <taxon>Maledivibacter</taxon>
    </lineage>
</organism>
<name>A0A1T5LEI8_9FIRM</name>
<evidence type="ECO:0008006" key="4">
    <source>
        <dbReference type="Google" id="ProtNLM"/>
    </source>
</evidence>
<accession>A0A1T5LEI8</accession>
<dbReference type="OrthoDB" id="1705722at2"/>
<dbReference type="STRING" id="36842.SAMN02194393_02858"/>
<gene>
    <name evidence="2" type="ORF">SAMN02194393_02858</name>
</gene>